<feature type="region of interest" description="Disordered" evidence="1">
    <location>
        <begin position="1"/>
        <end position="29"/>
    </location>
</feature>
<feature type="transmembrane region" description="Helical" evidence="2">
    <location>
        <begin position="202"/>
        <end position="220"/>
    </location>
</feature>
<evidence type="ECO:0000256" key="1">
    <source>
        <dbReference type="SAM" id="MobiDB-lite"/>
    </source>
</evidence>
<feature type="compositionally biased region" description="Basic residues" evidence="1">
    <location>
        <begin position="18"/>
        <end position="29"/>
    </location>
</feature>
<organism evidence="3">
    <name type="scientific">viral metagenome</name>
    <dbReference type="NCBI Taxonomy" id="1070528"/>
    <lineage>
        <taxon>unclassified sequences</taxon>
        <taxon>metagenomes</taxon>
        <taxon>organismal metagenomes</taxon>
    </lineage>
</organism>
<evidence type="ECO:0000313" key="3">
    <source>
        <dbReference type="EMBL" id="QHT13897.1"/>
    </source>
</evidence>
<sequence>MSSLLTYASPWNNDNSSKKRQSTMRKTTKLRPTIQNIEEPEEYMTFSENFQNIQPSTIEDAQTVAQDRTERVNELLNKITSADTATDNSKMGDFKPIDPPSLNVKKDMDDNNNAHYIPPVPRFPHFNQPSSDASTLATKYTANSNDRYSSYNKSYEGTPYYVKMGMGNNLPKDDKLMEKINYMIHLLEQQQNEKTDNVTEEFILYTFLGVFIIFIVDSFSRTGKYTR</sequence>
<dbReference type="EMBL" id="MN739577">
    <property type="protein sequence ID" value="QHT13897.1"/>
    <property type="molecule type" value="Genomic_DNA"/>
</dbReference>
<proteinExistence type="predicted"/>
<dbReference type="AlphaFoldDB" id="A0A6C0DBL9"/>
<feature type="compositionally biased region" description="Polar residues" evidence="1">
    <location>
        <begin position="1"/>
        <end position="15"/>
    </location>
</feature>
<name>A0A6C0DBL9_9ZZZZ</name>
<accession>A0A6C0DBL9</accession>
<reference evidence="3" key="1">
    <citation type="journal article" date="2020" name="Nature">
        <title>Giant virus diversity and host interactions through global metagenomics.</title>
        <authorList>
            <person name="Schulz F."/>
            <person name="Roux S."/>
            <person name="Paez-Espino D."/>
            <person name="Jungbluth S."/>
            <person name="Walsh D.A."/>
            <person name="Denef V.J."/>
            <person name="McMahon K.D."/>
            <person name="Konstantinidis K.T."/>
            <person name="Eloe-Fadrosh E.A."/>
            <person name="Kyrpides N.C."/>
            <person name="Woyke T."/>
        </authorList>
    </citation>
    <scope>NUCLEOTIDE SEQUENCE</scope>
    <source>
        <strain evidence="3">GVMAG-M-3300023174-134</strain>
    </source>
</reference>
<keyword evidence="2" id="KW-0812">Transmembrane</keyword>
<keyword evidence="2" id="KW-0472">Membrane</keyword>
<evidence type="ECO:0000256" key="2">
    <source>
        <dbReference type="SAM" id="Phobius"/>
    </source>
</evidence>
<keyword evidence="2" id="KW-1133">Transmembrane helix</keyword>
<protein>
    <submittedName>
        <fullName evidence="3">Uncharacterized protein</fullName>
    </submittedName>
</protein>